<gene>
    <name evidence="2" type="ORF">METZ01_LOCUS157844</name>
</gene>
<dbReference type="InterPro" id="IPR050483">
    <property type="entry name" value="CoA-transferase_III_domain"/>
</dbReference>
<dbReference type="EMBL" id="UINC01026829">
    <property type="protein sequence ID" value="SVB04990.1"/>
    <property type="molecule type" value="Genomic_DNA"/>
</dbReference>
<sequence>MTDPSTGGALAGFRIVDLTRVLGGPFCTQLLSDHGAEVIKVEPPQGDEVRDWGPPFKEGLSAYFSGVNRNKQSVGLDLGTERGQEVLFRLLDGADVMIDNFKAGSLEKWGIGYEDVLSKKYPSLIYCSITGFGSSGPFGGFPGYDAVAQALSGQISVNGAPESGPTRIGVPIIDLATGLYAAIGILLAAEERRKSGKGQRVDTALFDTGVALLHPQAANYFMSGQAPVLTGNSHPNISPYSQYPTKQGLLFLAIGNDRQFRLLAEILGHPEWPTDPRFLHNPERVENRNDLDEAITEALRDRVAEDVSSDLLIKGAPAGAVLTIPEVAEHPHTRHAEMVVELDGYRGTGIPIKLGRTPGCVR</sequence>
<dbReference type="Pfam" id="PF02515">
    <property type="entry name" value="CoA_transf_3"/>
    <property type="match status" value="1"/>
</dbReference>
<reference evidence="2" key="1">
    <citation type="submission" date="2018-05" db="EMBL/GenBank/DDBJ databases">
        <authorList>
            <person name="Lanie J.A."/>
            <person name="Ng W.-L."/>
            <person name="Kazmierczak K.M."/>
            <person name="Andrzejewski T.M."/>
            <person name="Davidsen T.M."/>
            <person name="Wayne K.J."/>
            <person name="Tettelin H."/>
            <person name="Glass J.I."/>
            <person name="Rusch D."/>
            <person name="Podicherti R."/>
            <person name="Tsui H.-C.T."/>
            <person name="Winkler M.E."/>
        </authorList>
    </citation>
    <scope>NUCLEOTIDE SEQUENCE</scope>
</reference>
<name>A0A382ATW7_9ZZZZ</name>
<keyword evidence="1" id="KW-0808">Transferase</keyword>
<dbReference type="InterPro" id="IPR044855">
    <property type="entry name" value="CoA-Trfase_III_dom3_sf"/>
</dbReference>
<dbReference type="AlphaFoldDB" id="A0A382ATW7"/>
<proteinExistence type="predicted"/>
<dbReference type="Gene3D" id="3.40.50.10540">
    <property type="entry name" value="Crotonobetainyl-coa:carnitine coa-transferase, domain 1"/>
    <property type="match status" value="1"/>
</dbReference>
<dbReference type="Gene3D" id="3.30.1540.10">
    <property type="entry name" value="formyl-coa transferase, domain 3"/>
    <property type="match status" value="1"/>
</dbReference>
<evidence type="ECO:0008006" key="3">
    <source>
        <dbReference type="Google" id="ProtNLM"/>
    </source>
</evidence>
<organism evidence="2">
    <name type="scientific">marine metagenome</name>
    <dbReference type="NCBI Taxonomy" id="408172"/>
    <lineage>
        <taxon>unclassified sequences</taxon>
        <taxon>metagenomes</taxon>
        <taxon>ecological metagenomes</taxon>
    </lineage>
</organism>
<dbReference type="InterPro" id="IPR023606">
    <property type="entry name" value="CoA-Trfase_III_dom_1_sf"/>
</dbReference>
<evidence type="ECO:0000313" key="2">
    <source>
        <dbReference type="EMBL" id="SVB04990.1"/>
    </source>
</evidence>
<dbReference type="PANTHER" id="PTHR48207:SF3">
    <property type="entry name" value="SUCCINATE--HYDROXYMETHYLGLUTARATE COA-TRANSFERASE"/>
    <property type="match status" value="1"/>
</dbReference>
<dbReference type="InterPro" id="IPR003673">
    <property type="entry name" value="CoA-Trfase_fam_III"/>
</dbReference>
<dbReference type="PANTHER" id="PTHR48207">
    <property type="entry name" value="SUCCINATE--HYDROXYMETHYLGLUTARATE COA-TRANSFERASE"/>
    <property type="match status" value="1"/>
</dbReference>
<feature type="non-terminal residue" evidence="2">
    <location>
        <position position="362"/>
    </location>
</feature>
<evidence type="ECO:0000256" key="1">
    <source>
        <dbReference type="ARBA" id="ARBA00022679"/>
    </source>
</evidence>
<dbReference type="SUPFAM" id="SSF89796">
    <property type="entry name" value="CoA-transferase family III (CaiB/BaiF)"/>
    <property type="match status" value="1"/>
</dbReference>
<accession>A0A382ATW7</accession>
<dbReference type="GO" id="GO:0008410">
    <property type="term" value="F:CoA-transferase activity"/>
    <property type="evidence" value="ECO:0007669"/>
    <property type="project" value="TreeGrafter"/>
</dbReference>
<protein>
    <recommendedName>
        <fullName evidence="3">Carnitine dehydratase</fullName>
    </recommendedName>
</protein>